<accession>A0A5B7H003</accession>
<evidence type="ECO:0000313" key="3">
    <source>
        <dbReference type="Proteomes" id="UP000324222"/>
    </source>
</evidence>
<protein>
    <submittedName>
        <fullName evidence="2">Uncharacterized protein</fullName>
    </submittedName>
</protein>
<dbReference type="Proteomes" id="UP000324222">
    <property type="component" value="Unassembled WGS sequence"/>
</dbReference>
<feature type="compositionally biased region" description="Pro residues" evidence="1">
    <location>
        <begin position="159"/>
        <end position="171"/>
    </location>
</feature>
<dbReference type="EMBL" id="VSRR010019758">
    <property type="protein sequence ID" value="MPC62508.1"/>
    <property type="molecule type" value="Genomic_DNA"/>
</dbReference>
<reference evidence="2 3" key="1">
    <citation type="submission" date="2019-05" db="EMBL/GenBank/DDBJ databases">
        <title>Another draft genome of Portunus trituberculatus and its Hox gene families provides insights of decapod evolution.</title>
        <authorList>
            <person name="Jeong J.-H."/>
            <person name="Song I."/>
            <person name="Kim S."/>
            <person name="Choi T."/>
            <person name="Kim D."/>
            <person name="Ryu S."/>
            <person name="Kim W."/>
        </authorList>
    </citation>
    <scope>NUCLEOTIDE SEQUENCE [LARGE SCALE GENOMIC DNA]</scope>
    <source>
        <tissue evidence="2">Muscle</tissue>
    </source>
</reference>
<name>A0A5B7H003_PORTR</name>
<evidence type="ECO:0000256" key="1">
    <source>
        <dbReference type="SAM" id="MobiDB-lite"/>
    </source>
</evidence>
<sequence>MKKQVQSLFKREALETLSPCWTMIASQWPLVCSYQQPASQPSTWWAHEGKDRRANRRPSHVGCAALPVFNQTKPSAQHCHHYPPPLPLTLPQTAARTSPSARRCPWLGRDAHIYFLFETFNFQVTKEQRSTRPAHRGAPDVMMEPQAALMMEPGTPSSSSPPPPPPPPHPM</sequence>
<dbReference type="AlphaFoldDB" id="A0A5B7H003"/>
<evidence type="ECO:0000313" key="2">
    <source>
        <dbReference type="EMBL" id="MPC62508.1"/>
    </source>
</evidence>
<keyword evidence="3" id="KW-1185">Reference proteome</keyword>
<proteinExistence type="predicted"/>
<gene>
    <name evidence="2" type="ORF">E2C01_056593</name>
</gene>
<feature type="region of interest" description="Disordered" evidence="1">
    <location>
        <begin position="127"/>
        <end position="171"/>
    </location>
</feature>
<organism evidence="2 3">
    <name type="scientific">Portunus trituberculatus</name>
    <name type="common">Swimming crab</name>
    <name type="synonym">Neptunus trituberculatus</name>
    <dbReference type="NCBI Taxonomy" id="210409"/>
    <lineage>
        <taxon>Eukaryota</taxon>
        <taxon>Metazoa</taxon>
        <taxon>Ecdysozoa</taxon>
        <taxon>Arthropoda</taxon>
        <taxon>Crustacea</taxon>
        <taxon>Multicrustacea</taxon>
        <taxon>Malacostraca</taxon>
        <taxon>Eumalacostraca</taxon>
        <taxon>Eucarida</taxon>
        <taxon>Decapoda</taxon>
        <taxon>Pleocyemata</taxon>
        <taxon>Brachyura</taxon>
        <taxon>Eubrachyura</taxon>
        <taxon>Portunoidea</taxon>
        <taxon>Portunidae</taxon>
        <taxon>Portuninae</taxon>
        <taxon>Portunus</taxon>
    </lineage>
</organism>
<comment type="caution">
    <text evidence="2">The sequence shown here is derived from an EMBL/GenBank/DDBJ whole genome shotgun (WGS) entry which is preliminary data.</text>
</comment>